<gene>
    <name evidence="1" type="ORF">MM415B00672_0027</name>
</gene>
<proteinExistence type="predicted"/>
<name>A0A6M3IZC8_9ZZZZ</name>
<dbReference type="AlphaFoldDB" id="A0A6M3IZC8"/>
<organism evidence="1">
    <name type="scientific">viral metagenome</name>
    <dbReference type="NCBI Taxonomy" id="1070528"/>
    <lineage>
        <taxon>unclassified sequences</taxon>
        <taxon>metagenomes</taxon>
        <taxon>organismal metagenomes</taxon>
    </lineage>
</organism>
<reference evidence="1" key="1">
    <citation type="submission" date="2020-03" db="EMBL/GenBank/DDBJ databases">
        <title>The deep terrestrial virosphere.</title>
        <authorList>
            <person name="Holmfeldt K."/>
            <person name="Nilsson E."/>
            <person name="Simone D."/>
            <person name="Lopez-Fernandez M."/>
            <person name="Wu X."/>
            <person name="de Brujin I."/>
            <person name="Lundin D."/>
            <person name="Andersson A."/>
            <person name="Bertilsson S."/>
            <person name="Dopson M."/>
        </authorList>
    </citation>
    <scope>NUCLEOTIDE SEQUENCE</scope>
    <source>
        <strain evidence="1">MM415B00672</strain>
    </source>
</reference>
<evidence type="ECO:0000313" key="1">
    <source>
        <dbReference type="EMBL" id="QJA63009.1"/>
    </source>
</evidence>
<dbReference type="EMBL" id="MT141487">
    <property type="protein sequence ID" value="QJA63009.1"/>
    <property type="molecule type" value="Genomic_DNA"/>
</dbReference>
<sequence length="71" mass="8240">MTDRYHSLTVVFDQDIRDDDVEPILIAIKMIKGVLSVKPKVADMDSYMAEERVRNDLGKKLWDVLYPKNSI</sequence>
<accession>A0A6M3IZC8</accession>
<protein>
    <submittedName>
        <fullName evidence="1">Uncharacterized protein</fullName>
    </submittedName>
</protein>